<name>A0A9D9DNY8_9BACT</name>
<dbReference type="PANTHER" id="PTHR43525">
    <property type="entry name" value="PROTEIN MALY"/>
    <property type="match status" value="1"/>
</dbReference>
<gene>
    <name evidence="3" type="ORF">IAC68_06450</name>
</gene>
<protein>
    <submittedName>
        <fullName evidence="3">Cystathionine beta-lyase</fullName>
    </submittedName>
</protein>
<proteinExistence type="predicted"/>
<reference evidence="3" key="2">
    <citation type="journal article" date="2021" name="PeerJ">
        <title>Extensive microbial diversity within the chicken gut microbiome revealed by metagenomics and culture.</title>
        <authorList>
            <person name="Gilroy R."/>
            <person name="Ravi A."/>
            <person name="Getino M."/>
            <person name="Pursley I."/>
            <person name="Horton D.L."/>
            <person name="Alikhan N.F."/>
            <person name="Baker D."/>
            <person name="Gharbi K."/>
            <person name="Hall N."/>
            <person name="Watson M."/>
            <person name="Adriaenssens E.M."/>
            <person name="Foster-Nyarko E."/>
            <person name="Jarju S."/>
            <person name="Secka A."/>
            <person name="Antonio M."/>
            <person name="Oren A."/>
            <person name="Chaudhuri R.R."/>
            <person name="La Ragione R."/>
            <person name="Hildebrand F."/>
            <person name="Pallen M.J."/>
        </authorList>
    </citation>
    <scope>NUCLEOTIDE SEQUENCE</scope>
    <source>
        <strain evidence="3">15467</strain>
    </source>
</reference>
<dbReference type="PANTHER" id="PTHR43525:SF1">
    <property type="entry name" value="PROTEIN MALY"/>
    <property type="match status" value="1"/>
</dbReference>
<evidence type="ECO:0000256" key="1">
    <source>
        <dbReference type="ARBA" id="ARBA00001933"/>
    </source>
</evidence>
<comment type="cofactor">
    <cofactor evidence="1">
        <name>pyridoxal 5'-phosphate</name>
        <dbReference type="ChEBI" id="CHEBI:597326"/>
    </cofactor>
</comment>
<evidence type="ECO:0000313" key="4">
    <source>
        <dbReference type="Proteomes" id="UP000823635"/>
    </source>
</evidence>
<organism evidence="3 4">
    <name type="scientific">Candidatus Egerieousia excrementavium</name>
    <dbReference type="NCBI Taxonomy" id="2840778"/>
    <lineage>
        <taxon>Bacteria</taxon>
        <taxon>Pseudomonadati</taxon>
        <taxon>Bacteroidota</taxon>
        <taxon>Bacteroidia</taxon>
        <taxon>Bacteroidales</taxon>
        <taxon>Candidatus Egerieousia</taxon>
    </lineage>
</organism>
<keyword evidence="2" id="KW-0663">Pyridoxal phosphate</keyword>
<evidence type="ECO:0000313" key="3">
    <source>
        <dbReference type="EMBL" id="MBO8429550.1"/>
    </source>
</evidence>
<sequence>VEHNVLFVEKRLKEIKVGGVEAISPLRPMFSFLVWLDCRELCRALGLGQKSLVNLFVEDAGLALNDGATFGPGGEGFMRLNVGTSAKVLEKAIDRLEEAIKARL</sequence>
<dbReference type="InterPro" id="IPR015424">
    <property type="entry name" value="PyrdxlP-dep_Trfase"/>
</dbReference>
<dbReference type="InterPro" id="IPR015422">
    <property type="entry name" value="PyrdxlP-dep_Trfase_small"/>
</dbReference>
<dbReference type="EMBL" id="JADINB010000138">
    <property type="protein sequence ID" value="MBO8429550.1"/>
    <property type="molecule type" value="Genomic_DNA"/>
</dbReference>
<comment type="caution">
    <text evidence="3">The sequence shown here is derived from an EMBL/GenBank/DDBJ whole genome shotgun (WGS) entry which is preliminary data.</text>
</comment>
<evidence type="ECO:0000256" key="2">
    <source>
        <dbReference type="ARBA" id="ARBA00022898"/>
    </source>
</evidence>
<dbReference type="Proteomes" id="UP000823635">
    <property type="component" value="Unassembled WGS sequence"/>
</dbReference>
<dbReference type="Gene3D" id="3.90.1150.10">
    <property type="entry name" value="Aspartate Aminotransferase, domain 1"/>
    <property type="match status" value="1"/>
</dbReference>
<reference evidence="3" key="1">
    <citation type="submission" date="2020-10" db="EMBL/GenBank/DDBJ databases">
        <authorList>
            <person name="Gilroy R."/>
        </authorList>
    </citation>
    <scope>NUCLEOTIDE SEQUENCE</scope>
    <source>
        <strain evidence="3">15467</strain>
    </source>
</reference>
<feature type="non-terminal residue" evidence="3">
    <location>
        <position position="1"/>
    </location>
</feature>
<accession>A0A9D9DNY8</accession>
<dbReference type="SUPFAM" id="SSF53383">
    <property type="entry name" value="PLP-dependent transferases"/>
    <property type="match status" value="1"/>
</dbReference>
<dbReference type="AlphaFoldDB" id="A0A9D9DNY8"/>
<dbReference type="InterPro" id="IPR051798">
    <property type="entry name" value="Class-II_PLP-Dep_Aminotrans"/>
</dbReference>